<sequence>MSDKENFWDREKTKIATEGLIEFCRKQEISFRKLESNYSGVEYLSRAVIEGVITMDDYIQILPAISNPYAPYELTS</sequence>
<dbReference type="EMBL" id="QTJX01000005">
    <property type="protein sequence ID" value="RDY58018.1"/>
    <property type="molecule type" value="Genomic_DNA"/>
</dbReference>
<evidence type="ECO:0000313" key="1">
    <source>
        <dbReference type="EMBL" id="RDY58018.1"/>
    </source>
</evidence>
<protein>
    <submittedName>
        <fullName evidence="1">Uncharacterized protein</fullName>
    </submittedName>
</protein>
<organism evidence="1 2">
    <name type="scientific">Flagellimonas nanhaiensis</name>
    <dbReference type="NCBI Taxonomy" id="2292706"/>
    <lineage>
        <taxon>Bacteria</taxon>
        <taxon>Pseudomonadati</taxon>
        <taxon>Bacteroidota</taxon>
        <taxon>Flavobacteriia</taxon>
        <taxon>Flavobacteriales</taxon>
        <taxon>Flavobacteriaceae</taxon>
        <taxon>Flagellimonas</taxon>
    </lineage>
</organism>
<evidence type="ECO:0000313" key="2">
    <source>
        <dbReference type="Proteomes" id="UP000261828"/>
    </source>
</evidence>
<reference evidence="1 2" key="1">
    <citation type="submission" date="2018-08" db="EMBL/GenBank/DDBJ databases">
        <title>Muricauda nanhaiensis sp. nov., isolated from seawater of the South China Sea.</title>
        <authorList>
            <person name="Dang Y."/>
        </authorList>
    </citation>
    <scope>NUCLEOTIDE SEQUENCE [LARGE SCALE GENOMIC DNA]</scope>
    <source>
        <strain evidence="1 2">SM1704</strain>
    </source>
</reference>
<proteinExistence type="predicted"/>
<dbReference type="AlphaFoldDB" id="A0A371JLS1"/>
<dbReference type="Proteomes" id="UP000261828">
    <property type="component" value="Unassembled WGS sequence"/>
</dbReference>
<gene>
    <name evidence="1" type="ORF">DX873_15920</name>
</gene>
<accession>A0A371JLS1</accession>
<name>A0A371JLS1_9FLAO</name>
<comment type="caution">
    <text evidence="1">The sequence shown here is derived from an EMBL/GenBank/DDBJ whole genome shotgun (WGS) entry which is preliminary data.</text>
</comment>
<keyword evidence="2" id="KW-1185">Reference proteome</keyword>